<comment type="caution">
    <text evidence="1">The sequence shown here is derived from an EMBL/GenBank/DDBJ whole genome shotgun (WGS) entry which is preliminary data.</text>
</comment>
<dbReference type="EMBL" id="CAJVQB010001929">
    <property type="protein sequence ID" value="CAG8556122.1"/>
    <property type="molecule type" value="Genomic_DNA"/>
</dbReference>
<evidence type="ECO:0000313" key="1">
    <source>
        <dbReference type="EMBL" id="CAG8556122.1"/>
    </source>
</evidence>
<keyword evidence="2" id="KW-1185">Reference proteome</keyword>
<gene>
    <name evidence="1" type="ORF">GMARGA_LOCUS4794</name>
</gene>
<reference evidence="1 2" key="1">
    <citation type="submission" date="2021-06" db="EMBL/GenBank/DDBJ databases">
        <authorList>
            <person name="Kallberg Y."/>
            <person name="Tangrot J."/>
            <person name="Rosling A."/>
        </authorList>
    </citation>
    <scope>NUCLEOTIDE SEQUENCE [LARGE SCALE GENOMIC DNA]</scope>
    <source>
        <strain evidence="1 2">120-4 pot B 10/14</strain>
    </source>
</reference>
<organism evidence="1 2">
    <name type="scientific">Gigaspora margarita</name>
    <dbReference type="NCBI Taxonomy" id="4874"/>
    <lineage>
        <taxon>Eukaryota</taxon>
        <taxon>Fungi</taxon>
        <taxon>Fungi incertae sedis</taxon>
        <taxon>Mucoromycota</taxon>
        <taxon>Glomeromycotina</taxon>
        <taxon>Glomeromycetes</taxon>
        <taxon>Diversisporales</taxon>
        <taxon>Gigasporaceae</taxon>
        <taxon>Gigaspora</taxon>
    </lineage>
</organism>
<protein>
    <submittedName>
        <fullName evidence="1">37540_t:CDS:1</fullName>
    </submittedName>
</protein>
<dbReference type="Proteomes" id="UP000789901">
    <property type="component" value="Unassembled WGS sequence"/>
</dbReference>
<sequence>MIYPNKAINEENFQLVILTRMVTMSFSIRDKVWCYRVKLGWEIRTMVAQALPEVSEYVIIPEKKTLSRRIRESIFIYLQNLNCGNPKDPFIPFEIPGEDWDKKLDNSCQKLLELNTQKKLNALILEAYYQMGTILAEKEWNDATRKRLNSYFRTEKRKSV</sequence>
<name>A0ABN7UBI2_GIGMA</name>
<evidence type="ECO:0000313" key="2">
    <source>
        <dbReference type="Proteomes" id="UP000789901"/>
    </source>
</evidence>
<accession>A0ABN7UBI2</accession>
<proteinExistence type="predicted"/>